<dbReference type="AlphaFoldDB" id="D6X065"/>
<proteinExistence type="predicted"/>
<dbReference type="InParanoid" id="D6X065"/>
<evidence type="ECO:0000313" key="2">
    <source>
        <dbReference type="Proteomes" id="UP000007266"/>
    </source>
</evidence>
<dbReference type="HOGENOM" id="CLU_3176030_0_0_1"/>
<name>D6X065_TRICA</name>
<reference evidence="1 2" key="1">
    <citation type="journal article" date="2008" name="Nature">
        <title>The genome of the model beetle and pest Tribolium castaneum.</title>
        <authorList>
            <consortium name="Tribolium Genome Sequencing Consortium"/>
            <person name="Richards S."/>
            <person name="Gibbs R.A."/>
            <person name="Weinstock G.M."/>
            <person name="Brown S.J."/>
            <person name="Denell R."/>
            <person name="Beeman R.W."/>
            <person name="Gibbs R."/>
            <person name="Beeman R.W."/>
            <person name="Brown S.J."/>
            <person name="Bucher G."/>
            <person name="Friedrich M."/>
            <person name="Grimmelikhuijzen C.J."/>
            <person name="Klingler M."/>
            <person name="Lorenzen M."/>
            <person name="Richards S."/>
            <person name="Roth S."/>
            <person name="Schroder R."/>
            <person name="Tautz D."/>
            <person name="Zdobnov E.M."/>
            <person name="Muzny D."/>
            <person name="Gibbs R.A."/>
            <person name="Weinstock G.M."/>
            <person name="Attaway T."/>
            <person name="Bell S."/>
            <person name="Buhay C.J."/>
            <person name="Chandrabose M.N."/>
            <person name="Chavez D."/>
            <person name="Clerk-Blankenburg K.P."/>
            <person name="Cree A."/>
            <person name="Dao M."/>
            <person name="Davis C."/>
            <person name="Chacko J."/>
            <person name="Dinh H."/>
            <person name="Dugan-Rocha S."/>
            <person name="Fowler G."/>
            <person name="Garner T.T."/>
            <person name="Garnes J."/>
            <person name="Gnirke A."/>
            <person name="Hawes A."/>
            <person name="Hernandez J."/>
            <person name="Hines S."/>
            <person name="Holder M."/>
            <person name="Hume J."/>
            <person name="Jhangiani S.N."/>
            <person name="Joshi V."/>
            <person name="Khan Z.M."/>
            <person name="Jackson L."/>
            <person name="Kovar C."/>
            <person name="Kowis A."/>
            <person name="Lee S."/>
            <person name="Lewis L.R."/>
            <person name="Margolis J."/>
            <person name="Morgan M."/>
            <person name="Nazareth L.V."/>
            <person name="Nguyen N."/>
            <person name="Okwuonu G."/>
            <person name="Parker D."/>
            <person name="Richards S."/>
            <person name="Ruiz S.J."/>
            <person name="Santibanez J."/>
            <person name="Savard J."/>
            <person name="Scherer S.E."/>
            <person name="Schneider B."/>
            <person name="Sodergren E."/>
            <person name="Tautz D."/>
            <person name="Vattahil S."/>
            <person name="Villasana D."/>
            <person name="White C.S."/>
            <person name="Wright R."/>
            <person name="Park Y."/>
            <person name="Beeman R.W."/>
            <person name="Lord J."/>
            <person name="Oppert B."/>
            <person name="Lorenzen M."/>
            <person name="Brown S."/>
            <person name="Wang L."/>
            <person name="Savard J."/>
            <person name="Tautz D."/>
            <person name="Richards S."/>
            <person name="Weinstock G."/>
            <person name="Gibbs R.A."/>
            <person name="Liu Y."/>
            <person name="Worley K."/>
            <person name="Weinstock G."/>
            <person name="Elsik C.G."/>
            <person name="Reese J.T."/>
            <person name="Elhaik E."/>
            <person name="Landan G."/>
            <person name="Graur D."/>
            <person name="Arensburger P."/>
            <person name="Atkinson P."/>
            <person name="Beeman R.W."/>
            <person name="Beidler J."/>
            <person name="Brown S.J."/>
            <person name="Demuth J.P."/>
            <person name="Drury D.W."/>
            <person name="Du Y.Z."/>
            <person name="Fujiwara H."/>
            <person name="Lorenzen M."/>
            <person name="Maselli V."/>
            <person name="Osanai M."/>
            <person name="Park Y."/>
            <person name="Robertson H.M."/>
            <person name="Tu Z."/>
            <person name="Wang J.J."/>
            <person name="Wang S."/>
            <person name="Richards S."/>
            <person name="Song H."/>
            <person name="Zhang L."/>
            <person name="Sodergren E."/>
            <person name="Werner D."/>
            <person name="Stanke M."/>
            <person name="Morgenstern B."/>
            <person name="Solovyev V."/>
            <person name="Kosarev P."/>
            <person name="Brown G."/>
            <person name="Chen H.C."/>
            <person name="Ermolaeva O."/>
            <person name="Hlavina W."/>
            <person name="Kapustin Y."/>
            <person name="Kiryutin B."/>
            <person name="Kitts P."/>
            <person name="Maglott D."/>
            <person name="Pruitt K."/>
            <person name="Sapojnikov V."/>
            <person name="Souvorov A."/>
            <person name="Mackey A.J."/>
            <person name="Waterhouse R.M."/>
            <person name="Wyder S."/>
            <person name="Zdobnov E.M."/>
            <person name="Zdobnov E.M."/>
            <person name="Wyder S."/>
            <person name="Kriventseva E.V."/>
            <person name="Kadowaki T."/>
            <person name="Bork P."/>
            <person name="Aranda M."/>
            <person name="Bao R."/>
            <person name="Beermann A."/>
            <person name="Berns N."/>
            <person name="Bolognesi R."/>
            <person name="Bonneton F."/>
            <person name="Bopp D."/>
            <person name="Brown S.J."/>
            <person name="Bucher G."/>
            <person name="Butts T."/>
            <person name="Chaumot A."/>
            <person name="Denell R.E."/>
            <person name="Ferrier D.E."/>
            <person name="Friedrich M."/>
            <person name="Gordon C.M."/>
            <person name="Jindra M."/>
            <person name="Klingler M."/>
            <person name="Lan Q."/>
            <person name="Lattorff H.M."/>
            <person name="Laudet V."/>
            <person name="von Levetsow C."/>
            <person name="Liu Z."/>
            <person name="Lutz R."/>
            <person name="Lynch J.A."/>
            <person name="da Fonseca R.N."/>
            <person name="Posnien N."/>
            <person name="Reuter R."/>
            <person name="Roth S."/>
            <person name="Savard J."/>
            <person name="Schinko J.B."/>
            <person name="Schmitt C."/>
            <person name="Schoppmeier M."/>
            <person name="Schroder R."/>
            <person name="Shippy T.D."/>
            <person name="Simonnet F."/>
            <person name="Marques-Souza H."/>
            <person name="Tautz D."/>
            <person name="Tomoyasu Y."/>
            <person name="Trauner J."/>
            <person name="Van der Zee M."/>
            <person name="Vervoort M."/>
            <person name="Wittkopp N."/>
            <person name="Wimmer E.A."/>
            <person name="Yang X."/>
            <person name="Jones A.K."/>
            <person name="Sattelle D.B."/>
            <person name="Ebert P.R."/>
            <person name="Nelson D."/>
            <person name="Scott J.G."/>
            <person name="Beeman R.W."/>
            <person name="Muthukrishnan S."/>
            <person name="Kramer K.J."/>
            <person name="Arakane Y."/>
            <person name="Beeman R.W."/>
            <person name="Zhu Q."/>
            <person name="Hogenkamp D."/>
            <person name="Dixit R."/>
            <person name="Oppert B."/>
            <person name="Jiang H."/>
            <person name="Zou Z."/>
            <person name="Marshall J."/>
            <person name="Elpidina E."/>
            <person name="Vinokurov K."/>
            <person name="Oppert C."/>
            <person name="Zou Z."/>
            <person name="Evans J."/>
            <person name="Lu Z."/>
            <person name="Zhao P."/>
            <person name="Sumathipala N."/>
            <person name="Altincicek B."/>
            <person name="Vilcinskas A."/>
            <person name="Williams M."/>
            <person name="Hultmark D."/>
            <person name="Hetru C."/>
            <person name="Jiang H."/>
            <person name="Grimmelikhuijzen C.J."/>
            <person name="Hauser F."/>
            <person name="Cazzamali G."/>
            <person name="Williamson M."/>
            <person name="Park Y."/>
            <person name="Li B."/>
            <person name="Tanaka Y."/>
            <person name="Predel R."/>
            <person name="Neupert S."/>
            <person name="Schachtner J."/>
            <person name="Verleyen P."/>
            <person name="Raible F."/>
            <person name="Bork P."/>
            <person name="Friedrich M."/>
            <person name="Walden K.K."/>
            <person name="Robertson H.M."/>
            <person name="Angeli S."/>
            <person name="Foret S."/>
            <person name="Bucher G."/>
            <person name="Schuetz S."/>
            <person name="Maleszka R."/>
            <person name="Wimmer E.A."/>
            <person name="Beeman R.W."/>
            <person name="Lorenzen M."/>
            <person name="Tomoyasu Y."/>
            <person name="Miller S.C."/>
            <person name="Grossmann D."/>
            <person name="Bucher G."/>
        </authorList>
    </citation>
    <scope>NUCLEOTIDE SEQUENCE [LARGE SCALE GENOMIC DNA]</scope>
    <source>
        <strain evidence="1 2">Georgia GA2</strain>
    </source>
</reference>
<protein>
    <submittedName>
        <fullName evidence="1">Uncharacterized protein</fullName>
    </submittedName>
</protein>
<gene>
    <name evidence="1" type="primary">GLEAN_12211</name>
    <name evidence="1" type="ORF">TcasGA2_TC012211</name>
</gene>
<organism evidence="1 2">
    <name type="scientific">Tribolium castaneum</name>
    <name type="common">Red flour beetle</name>
    <dbReference type="NCBI Taxonomy" id="7070"/>
    <lineage>
        <taxon>Eukaryota</taxon>
        <taxon>Metazoa</taxon>
        <taxon>Ecdysozoa</taxon>
        <taxon>Arthropoda</taxon>
        <taxon>Hexapoda</taxon>
        <taxon>Insecta</taxon>
        <taxon>Pterygota</taxon>
        <taxon>Neoptera</taxon>
        <taxon>Endopterygota</taxon>
        <taxon>Coleoptera</taxon>
        <taxon>Polyphaga</taxon>
        <taxon>Cucujiformia</taxon>
        <taxon>Tenebrionidae</taxon>
        <taxon>Tenebrionidae incertae sedis</taxon>
        <taxon>Tribolium</taxon>
    </lineage>
</organism>
<dbReference type="EMBL" id="KQ971371">
    <property type="protein sequence ID" value="EFA10039.1"/>
    <property type="molecule type" value="Genomic_DNA"/>
</dbReference>
<keyword evidence="2" id="KW-1185">Reference proteome</keyword>
<dbReference type="Proteomes" id="UP000007266">
    <property type="component" value="Linkage group 9"/>
</dbReference>
<evidence type="ECO:0000313" key="1">
    <source>
        <dbReference type="EMBL" id="EFA10039.1"/>
    </source>
</evidence>
<accession>D6X065</accession>
<reference evidence="1 2" key="2">
    <citation type="journal article" date="2010" name="Nucleic Acids Res.">
        <title>BeetleBase in 2010: revisions to provide comprehensive genomic information for Tribolium castaneum.</title>
        <authorList>
            <person name="Kim H.S."/>
            <person name="Murphy T."/>
            <person name="Xia J."/>
            <person name="Caragea D."/>
            <person name="Park Y."/>
            <person name="Beeman R.W."/>
            <person name="Lorenzen M.D."/>
            <person name="Butcher S."/>
            <person name="Manak J.R."/>
            <person name="Brown S.J."/>
        </authorList>
    </citation>
    <scope>GENOME REANNOTATION</scope>
    <source>
        <strain evidence="1 2">Georgia GA2</strain>
    </source>
</reference>
<sequence length="47" mass="5358">MADRHSYLGPTRDQEEQLQLQGAAQELYLVIVCKASDTTYGVRLLIY</sequence>